<feature type="transmembrane region" description="Helical" evidence="1">
    <location>
        <begin position="60"/>
        <end position="79"/>
    </location>
</feature>
<keyword evidence="3" id="KW-1185">Reference proteome</keyword>
<dbReference type="STRING" id="1338436.LK10_13215"/>
<sequence>MALGGNPVFRGKNFRSAVTAAPSAPPSPYAPPMTAEQLDELYRAPSAGPAETGRITYDDVIVKTLVCLGAVVLGAAVTLAVPQPIALGLTLVGALGGFVLGLVNTFKREPSPALVLAYAALEGLFLGGLTLLLDRVAPGIGLQAVLGTFAVAGATLFLYRSGKVRATPGLAKFFLIAVVGYLAFSVVNLFLMLFGVVQNPWGLRGITVFGIPLGVAIGLLAVVLAAISLIFDFNSIEQAVKAGAPRRVAWTAAFGLTVTLVWLYTEILRILAIVNSND</sequence>
<evidence type="ECO:0000256" key="1">
    <source>
        <dbReference type="SAM" id="Phobius"/>
    </source>
</evidence>
<feature type="transmembrane region" description="Helical" evidence="1">
    <location>
        <begin position="85"/>
        <end position="106"/>
    </location>
</feature>
<feature type="transmembrane region" description="Helical" evidence="1">
    <location>
        <begin position="171"/>
        <end position="197"/>
    </location>
</feature>
<evidence type="ECO:0000313" key="3">
    <source>
        <dbReference type="Proteomes" id="UP000030982"/>
    </source>
</evidence>
<protein>
    <submittedName>
        <fullName evidence="2">Membrane protein</fullName>
    </submittedName>
</protein>
<keyword evidence="1" id="KW-0472">Membrane</keyword>
<dbReference type="InterPro" id="IPR010539">
    <property type="entry name" value="BaxI_1-like"/>
</dbReference>
<dbReference type="PANTHER" id="PTHR41282">
    <property type="entry name" value="CONSERVED TRANSMEMBRANE PROTEIN-RELATED"/>
    <property type="match status" value="1"/>
</dbReference>
<keyword evidence="1" id="KW-1133">Transmembrane helix</keyword>
<feature type="transmembrane region" description="Helical" evidence="1">
    <location>
        <begin position="113"/>
        <end position="133"/>
    </location>
</feature>
<dbReference type="PANTHER" id="PTHR41282:SF1">
    <property type="entry name" value="CONSERVED TRANSMEMBRANE PROTEIN-RELATED"/>
    <property type="match status" value="1"/>
</dbReference>
<feature type="transmembrane region" description="Helical" evidence="1">
    <location>
        <begin position="139"/>
        <end position="159"/>
    </location>
</feature>
<dbReference type="Pfam" id="PF12811">
    <property type="entry name" value="BaxI_1"/>
    <property type="match status" value="1"/>
</dbReference>
<dbReference type="OrthoDB" id="116480at2"/>
<comment type="caution">
    <text evidence="2">The sequence shown here is derived from an EMBL/GenBank/DDBJ whole genome shotgun (WGS) entry which is preliminary data.</text>
</comment>
<reference evidence="2 3" key="1">
    <citation type="submission" date="2014-09" db="EMBL/GenBank/DDBJ databases">
        <title>Genome sequence of Sinomonas sp. MUSC 117.</title>
        <authorList>
            <person name="Lee L.-H."/>
        </authorList>
    </citation>
    <scope>NUCLEOTIDE SEQUENCE [LARGE SCALE GENOMIC DNA]</scope>
    <source>
        <strain evidence="2 3">MUSC 117</strain>
    </source>
</reference>
<gene>
    <name evidence="2" type="ORF">LK10_13215</name>
</gene>
<feature type="transmembrane region" description="Helical" evidence="1">
    <location>
        <begin position="252"/>
        <end position="274"/>
    </location>
</feature>
<evidence type="ECO:0000313" key="2">
    <source>
        <dbReference type="EMBL" id="KHL02237.1"/>
    </source>
</evidence>
<dbReference type="Proteomes" id="UP000030982">
    <property type="component" value="Unassembled WGS sequence"/>
</dbReference>
<dbReference type="AlphaFoldDB" id="A0A0B2AK25"/>
<keyword evidence="1" id="KW-0812">Transmembrane</keyword>
<dbReference type="RefSeq" id="WP_043124434.1">
    <property type="nucleotide sequence ID" value="NZ_JTDL01000129.1"/>
</dbReference>
<dbReference type="EMBL" id="JTDL01000129">
    <property type="protein sequence ID" value="KHL02237.1"/>
    <property type="molecule type" value="Genomic_DNA"/>
</dbReference>
<accession>A0A0B2AK25</accession>
<feature type="transmembrane region" description="Helical" evidence="1">
    <location>
        <begin position="209"/>
        <end position="231"/>
    </location>
</feature>
<proteinExistence type="predicted"/>
<name>A0A0B2AK25_9MICC</name>
<dbReference type="PIRSF" id="PIRSF009160">
    <property type="entry name" value="UCP009160"/>
    <property type="match status" value="1"/>
</dbReference>
<organism evidence="2 3">
    <name type="scientific">Sinomonas humi</name>
    <dbReference type="NCBI Taxonomy" id="1338436"/>
    <lineage>
        <taxon>Bacteria</taxon>
        <taxon>Bacillati</taxon>
        <taxon>Actinomycetota</taxon>
        <taxon>Actinomycetes</taxon>
        <taxon>Micrococcales</taxon>
        <taxon>Micrococcaceae</taxon>
        <taxon>Sinomonas</taxon>
    </lineage>
</organism>